<feature type="binding site" evidence="10">
    <location>
        <position position="927"/>
    </location>
    <ligand>
        <name>Zn(2+)</name>
        <dbReference type="ChEBI" id="CHEBI:29105"/>
    </ligand>
</feature>
<feature type="binding site" evidence="10">
    <location>
        <position position="621"/>
    </location>
    <ligand>
        <name>ATP</name>
        <dbReference type="ChEBI" id="CHEBI:30616"/>
    </ligand>
</feature>
<dbReference type="InterPro" id="IPR033708">
    <property type="entry name" value="Anticodon_Ile_BEm"/>
</dbReference>
<dbReference type="InterPro" id="IPR014729">
    <property type="entry name" value="Rossmann-like_a/b/a_fold"/>
</dbReference>
<dbReference type="InterPro" id="IPR009080">
    <property type="entry name" value="tRNAsynth_Ia_anticodon-bd"/>
</dbReference>
<dbReference type="SUPFAM" id="SSF47323">
    <property type="entry name" value="Anticodon-binding domain of a subclass of class I aminoacyl-tRNA synthetases"/>
    <property type="match status" value="1"/>
</dbReference>
<dbReference type="PROSITE" id="PS00178">
    <property type="entry name" value="AA_TRNA_LIGASE_I"/>
    <property type="match status" value="1"/>
</dbReference>
<feature type="domain" description="Methionyl/Valyl/Leucyl/Isoleucyl-tRNA synthetase anticodon-binding" evidence="12">
    <location>
        <begin position="702"/>
        <end position="832"/>
    </location>
</feature>
<name>A0A1H6KFP2_9ACTN</name>
<feature type="short sequence motif" description="'HIGH' region" evidence="10">
    <location>
        <begin position="59"/>
        <end position="69"/>
    </location>
</feature>
<comment type="cofactor">
    <cofactor evidence="10">
        <name>Zn(2+)</name>
        <dbReference type="ChEBI" id="CHEBI:29105"/>
    </cofactor>
    <text evidence="10">Binds 1 zinc ion per subunit.</text>
</comment>
<dbReference type="InterPro" id="IPR001412">
    <property type="entry name" value="aa-tRNA-synth_I_CS"/>
</dbReference>
<feature type="binding site" evidence="10">
    <location>
        <position position="577"/>
    </location>
    <ligand>
        <name>L-isoleucyl-5'-AMP</name>
        <dbReference type="ChEBI" id="CHEBI:178002"/>
    </ligand>
</feature>
<dbReference type="CDD" id="cd07960">
    <property type="entry name" value="Anticodon_Ia_Ile_BEm"/>
    <property type="match status" value="1"/>
</dbReference>
<comment type="similarity">
    <text evidence="1 10">Belongs to the class-I aminoacyl-tRNA synthetase family. IleS type 1 subfamily.</text>
</comment>
<evidence type="ECO:0000256" key="9">
    <source>
        <dbReference type="ARBA" id="ARBA00048359"/>
    </source>
</evidence>
<evidence type="ECO:0000259" key="11">
    <source>
        <dbReference type="Pfam" id="PF00133"/>
    </source>
</evidence>
<keyword evidence="3 10" id="KW-0436">Ligase</keyword>
<keyword evidence="7 10" id="KW-0030">Aminoacyl-tRNA synthetase</keyword>
<keyword evidence="10" id="KW-0862">Zinc</keyword>
<dbReference type="RefSeq" id="WP_078687584.1">
    <property type="nucleotide sequence ID" value="NZ_FNWT01000015.1"/>
</dbReference>
<evidence type="ECO:0000256" key="1">
    <source>
        <dbReference type="ARBA" id="ARBA00006887"/>
    </source>
</evidence>
<feature type="domain" description="Aminoacyl-tRNA synthetase class Ia" evidence="11">
    <location>
        <begin position="29"/>
        <end position="654"/>
    </location>
</feature>
<feature type="binding site" evidence="10">
    <location>
        <position position="912"/>
    </location>
    <ligand>
        <name>Zn(2+)</name>
        <dbReference type="ChEBI" id="CHEBI:29105"/>
    </ligand>
</feature>
<evidence type="ECO:0000256" key="5">
    <source>
        <dbReference type="ARBA" id="ARBA00022840"/>
    </source>
</evidence>
<evidence type="ECO:0000256" key="7">
    <source>
        <dbReference type="ARBA" id="ARBA00023146"/>
    </source>
</evidence>
<protein>
    <recommendedName>
        <fullName evidence="10">Isoleucine--tRNA ligase</fullName>
        <ecNumber evidence="10">6.1.1.5</ecNumber>
    </recommendedName>
    <alternativeName>
        <fullName evidence="10">Isoleucyl-tRNA synthetase</fullName>
        <shortName evidence="10">IleRS</shortName>
    </alternativeName>
</protein>
<organism evidence="13 14">
    <name type="scientific">Parafannyhessea umbonata</name>
    <dbReference type="NCBI Taxonomy" id="604330"/>
    <lineage>
        <taxon>Bacteria</taxon>
        <taxon>Bacillati</taxon>
        <taxon>Actinomycetota</taxon>
        <taxon>Coriobacteriia</taxon>
        <taxon>Coriobacteriales</taxon>
        <taxon>Atopobiaceae</taxon>
        <taxon>Parafannyhessea</taxon>
    </lineage>
</organism>
<keyword evidence="14" id="KW-1185">Reference proteome</keyword>
<dbReference type="InterPro" id="IPR013155">
    <property type="entry name" value="M/V/L/I-tRNA-synth_anticd-bd"/>
</dbReference>
<dbReference type="Gene3D" id="3.40.50.620">
    <property type="entry name" value="HUPs"/>
    <property type="match status" value="2"/>
</dbReference>
<comment type="catalytic activity">
    <reaction evidence="9 10">
        <text>tRNA(Ile) + L-isoleucine + ATP = L-isoleucyl-tRNA(Ile) + AMP + diphosphate</text>
        <dbReference type="Rhea" id="RHEA:11060"/>
        <dbReference type="Rhea" id="RHEA-COMP:9666"/>
        <dbReference type="Rhea" id="RHEA-COMP:9695"/>
        <dbReference type="ChEBI" id="CHEBI:30616"/>
        <dbReference type="ChEBI" id="CHEBI:33019"/>
        <dbReference type="ChEBI" id="CHEBI:58045"/>
        <dbReference type="ChEBI" id="CHEBI:78442"/>
        <dbReference type="ChEBI" id="CHEBI:78528"/>
        <dbReference type="ChEBI" id="CHEBI:456215"/>
        <dbReference type="EC" id="6.1.1.5"/>
    </reaction>
</comment>
<dbReference type="SUPFAM" id="SSF50677">
    <property type="entry name" value="ValRS/IleRS/LeuRS editing domain"/>
    <property type="match status" value="1"/>
</dbReference>
<evidence type="ECO:0000256" key="2">
    <source>
        <dbReference type="ARBA" id="ARBA00022490"/>
    </source>
</evidence>
<evidence type="ECO:0000256" key="10">
    <source>
        <dbReference type="HAMAP-Rule" id="MF_02002"/>
    </source>
</evidence>
<keyword evidence="6 10" id="KW-0648">Protein biosynthesis</keyword>
<evidence type="ECO:0000313" key="13">
    <source>
        <dbReference type="EMBL" id="SEH70322.1"/>
    </source>
</evidence>
<dbReference type="EMBL" id="FNWT01000015">
    <property type="protein sequence ID" value="SEH70322.1"/>
    <property type="molecule type" value="Genomic_DNA"/>
</dbReference>
<dbReference type="InterPro" id="IPR002301">
    <property type="entry name" value="Ile-tRNA-ligase"/>
</dbReference>
<dbReference type="HAMAP" id="MF_02002">
    <property type="entry name" value="Ile_tRNA_synth_type1"/>
    <property type="match status" value="1"/>
</dbReference>
<evidence type="ECO:0000256" key="6">
    <source>
        <dbReference type="ARBA" id="ARBA00022917"/>
    </source>
</evidence>
<reference evidence="13 14" key="1">
    <citation type="submission" date="2016-10" db="EMBL/GenBank/DDBJ databases">
        <authorList>
            <person name="Varghese N."/>
            <person name="Submissions S."/>
        </authorList>
    </citation>
    <scope>NUCLEOTIDE SEQUENCE [LARGE SCALE GENOMIC DNA]</scope>
    <source>
        <strain evidence="13 14">WCP15</strain>
    </source>
</reference>
<gene>
    <name evidence="10" type="primary">ileS</name>
    <name evidence="13" type="ORF">SAMN05216447_1154</name>
</gene>
<comment type="function">
    <text evidence="8 10">Catalyzes the attachment of isoleucine to tRNA(Ile). As IleRS can inadvertently accommodate and process structurally similar amino acids such as valine, to avoid such errors it has two additional distinct tRNA(Ile)-dependent editing activities. One activity is designated as 'pretransfer' editing and involves the hydrolysis of activated Val-AMP. The other activity is designated 'posttransfer' editing and involves deacylation of mischarged Val-tRNA(Ile).</text>
</comment>
<dbReference type="NCBIfam" id="TIGR00392">
    <property type="entry name" value="ileS"/>
    <property type="match status" value="1"/>
</dbReference>
<comment type="subunit">
    <text evidence="10">Monomer.</text>
</comment>
<proteinExistence type="inferred from homology"/>
<evidence type="ECO:0000256" key="3">
    <source>
        <dbReference type="ARBA" id="ARBA00022598"/>
    </source>
</evidence>
<evidence type="ECO:0000259" key="12">
    <source>
        <dbReference type="Pfam" id="PF08264"/>
    </source>
</evidence>
<sequence>MANQYKKTMNLPKTRFSMRAGLAQHEPERLKDWDENDVYGQLMKKNEGHEKFVLHDGPPYANGPIHLGHAQNKISKDIINRYWSMRGYQTPYVPGWDCHGQPIEHKVEEMLGTAKFNQLPTEKIRELCRKMAVEQVDTQRQGFKRLGVLAEWDNPYLTYVHDYDATDVEIFKAIFDKGAIYRGRKPVHWCPHCHTALAEAEIEYGDEVSPAIFVRFEMTTVPAGLEAYEGRLWVDIWTTTPWTLPADDAVILHPEADYVAVLVDGRAEIMARALVEKDCAKFGYESYKLATDADGNVWSMTGTELAHNKYKQPIFADQGEEGEFIYADYVTLDDGTGIVHTAPGHGVDDYNAGMRFNIPIIMPVDDNGCFYKGDGIGTGGPWSGMDVNEANPKIIEWLDERGTLILHEDINHSYPHCWRCKRPVIFRATSQWFVSMDKTGLRKDALEEISKVKFYPTHAVKRIGSMVEGRPDWCISRQRNWGVPIPAFTCQDCGEVVMNDATLDKVIELFREKGSDAWFTDDPKDYLGDACVCEKCGSHNLKANKDILDVWWDSGVSHTAVCKHRDNLKFPADVYLEGSDQHRGWFMSSLMTSVGAYDMAPYKAVISQGFTLDGQGRKMSKSLGNVIDPNKVCDNQGADVLRLWLSSVDTSVDVPCDDTILSHVGDAYRKIRNTLRFLLGELEGQFDPSVDGLPFEELEEFDKVTLAHMCEVHDQVSKAYPEYRFNVVYRTLYDYVTELSNGYLNATKDRTYCGGKGSRERLSAQTVWAHILTMLVHDLQPILAYTTDEIMEFLPESMRDGQKYAALLDWYENPVSSEVYAKYLPAYKALVDARAAFTKSYEEATTNGTVTEKTTQATRAELTVGPDEYALLGSLGRDGLAEAFVCSDVCLHEGDELSCEVLPANGEKCPRCWNWRELGEDGLCERCSAVVSALPAGE</sequence>
<dbReference type="Pfam" id="PF08264">
    <property type="entry name" value="Anticodon_1"/>
    <property type="match status" value="1"/>
</dbReference>
<accession>A0A1H6KFP2</accession>
<dbReference type="Gene3D" id="1.10.10.830">
    <property type="entry name" value="Ile-tRNA synthetase CP2 domain-like"/>
    <property type="match status" value="1"/>
</dbReference>
<dbReference type="Proteomes" id="UP000199135">
    <property type="component" value="Unassembled WGS sequence"/>
</dbReference>
<dbReference type="InterPro" id="IPR009008">
    <property type="entry name" value="Val/Leu/Ile-tRNA-synth_edit"/>
</dbReference>
<dbReference type="PRINTS" id="PR00984">
    <property type="entry name" value="TRNASYNTHILE"/>
</dbReference>
<dbReference type="SUPFAM" id="SSF52374">
    <property type="entry name" value="Nucleotidylyl transferase"/>
    <property type="match status" value="1"/>
</dbReference>
<dbReference type="EC" id="6.1.1.5" evidence="10"/>
<evidence type="ECO:0000256" key="4">
    <source>
        <dbReference type="ARBA" id="ARBA00022741"/>
    </source>
</evidence>
<dbReference type="Gene3D" id="1.10.730.20">
    <property type="match status" value="1"/>
</dbReference>
<dbReference type="PANTHER" id="PTHR42765">
    <property type="entry name" value="SOLEUCYL-TRNA SYNTHETASE"/>
    <property type="match status" value="1"/>
</dbReference>
<dbReference type="Pfam" id="PF00133">
    <property type="entry name" value="tRNA-synt_1"/>
    <property type="match status" value="1"/>
</dbReference>
<feature type="binding site" evidence="10">
    <location>
        <position position="924"/>
    </location>
    <ligand>
        <name>Zn(2+)</name>
        <dbReference type="ChEBI" id="CHEBI:29105"/>
    </ligand>
</feature>
<keyword evidence="4 10" id="KW-0547">Nucleotide-binding</keyword>
<keyword evidence="2 10" id="KW-0963">Cytoplasm</keyword>
<evidence type="ECO:0000256" key="8">
    <source>
        <dbReference type="ARBA" id="ARBA00025217"/>
    </source>
</evidence>
<keyword evidence="10" id="KW-0479">Metal-binding</keyword>
<dbReference type="InterPro" id="IPR023585">
    <property type="entry name" value="Ile-tRNA-ligase_type1"/>
</dbReference>
<keyword evidence="5 10" id="KW-0067">ATP-binding</keyword>
<evidence type="ECO:0000313" key="14">
    <source>
        <dbReference type="Proteomes" id="UP000199135"/>
    </source>
</evidence>
<comment type="caution">
    <text evidence="13">The sequence shown here is derived from an EMBL/GenBank/DDBJ whole genome shotgun (WGS) entry which is preliminary data.</text>
</comment>
<dbReference type="InterPro" id="IPR050081">
    <property type="entry name" value="Ile-tRNA_ligase"/>
</dbReference>
<dbReference type="PANTHER" id="PTHR42765:SF1">
    <property type="entry name" value="ISOLEUCINE--TRNA LIGASE, MITOCHONDRIAL"/>
    <property type="match status" value="1"/>
</dbReference>
<feature type="binding site" evidence="10">
    <location>
        <position position="909"/>
    </location>
    <ligand>
        <name>Zn(2+)</name>
        <dbReference type="ChEBI" id="CHEBI:29105"/>
    </ligand>
</feature>
<comment type="subcellular location">
    <subcellularLocation>
        <location evidence="10">Cytoplasm</location>
    </subcellularLocation>
</comment>
<comment type="domain">
    <text evidence="10">IleRS has two distinct active sites: one for aminoacylation and one for editing. The misactivated valine is translocated from the active site to the editing site, which sterically excludes the correctly activated isoleucine. The single editing site contains two valyl binding pockets, one specific for each substrate (Val-AMP or Val-tRNA(Ile)).</text>
</comment>
<feature type="short sequence motif" description="'KMSKS' region" evidence="10">
    <location>
        <begin position="618"/>
        <end position="622"/>
    </location>
</feature>
<dbReference type="InterPro" id="IPR002300">
    <property type="entry name" value="aa-tRNA-synth_Ia"/>
</dbReference>